<reference evidence="2" key="1">
    <citation type="submission" date="2014-09" db="EMBL/GenBank/DDBJ databases">
        <authorList>
            <person name="Magalhaes I.L.F."/>
            <person name="Oliveira U."/>
            <person name="Santos F.R."/>
            <person name="Vidigal T.H.D.A."/>
            <person name="Brescovit A.D."/>
            <person name="Santos A.J."/>
        </authorList>
    </citation>
    <scope>NUCLEOTIDE SEQUENCE</scope>
    <source>
        <tissue evidence="2">Shoot tissue taken approximately 20 cm above the soil surface</tissue>
    </source>
</reference>
<evidence type="ECO:0000256" key="1">
    <source>
        <dbReference type="SAM" id="MobiDB-lite"/>
    </source>
</evidence>
<name>A0A0A9FZ25_ARUDO</name>
<feature type="region of interest" description="Disordered" evidence="1">
    <location>
        <begin position="17"/>
        <end position="43"/>
    </location>
</feature>
<sequence length="62" mass="6522">MASQASLAVSLSARVGANSGGTAARRASSARRSSEKSASPYRTASHMCRACRFTFITMDHSL</sequence>
<accession>A0A0A9FZ25</accession>
<organism evidence="2">
    <name type="scientific">Arundo donax</name>
    <name type="common">Giant reed</name>
    <name type="synonym">Donax arundinaceus</name>
    <dbReference type="NCBI Taxonomy" id="35708"/>
    <lineage>
        <taxon>Eukaryota</taxon>
        <taxon>Viridiplantae</taxon>
        <taxon>Streptophyta</taxon>
        <taxon>Embryophyta</taxon>
        <taxon>Tracheophyta</taxon>
        <taxon>Spermatophyta</taxon>
        <taxon>Magnoliopsida</taxon>
        <taxon>Liliopsida</taxon>
        <taxon>Poales</taxon>
        <taxon>Poaceae</taxon>
        <taxon>PACMAD clade</taxon>
        <taxon>Arundinoideae</taxon>
        <taxon>Arundineae</taxon>
        <taxon>Arundo</taxon>
    </lineage>
</organism>
<dbReference type="EMBL" id="GBRH01180369">
    <property type="protein sequence ID" value="JAE17527.1"/>
    <property type="molecule type" value="Transcribed_RNA"/>
</dbReference>
<evidence type="ECO:0000313" key="2">
    <source>
        <dbReference type="EMBL" id="JAE17527.1"/>
    </source>
</evidence>
<reference evidence="2" key="2">
    <citation type="journal article" date="2015" name="Data Brief">
        <title>Shoot transcriptome of the giant reed, Arundo donax.</title>
        <authorList>
            <person name="Barrero R.A."/>
            <person name="Guerrero F.D."/>
            <person name="Moolhuijzen P."/>
            <person name="Goolsby J.A."/>
            <person name="Tidwell J."/>
            <person name="Bellgard S.E."/>
            <person name="Bellgard M.I."/>
        </authorList>
    </citation>
    <scope>NUCLEOTIDE SEQUENCE</scope>
    <source>
        <tissue evidence="2">Shoot tissue taken approximately 20 cm above the soil surface</tissue>
    </source>
</reference>
<dbReference type="AlphaFoldDB" id="A0A0A9FZ25"/>
<protein>
    <submittedName>
        <fullName evidence="2">Uncharacterized protein</fullName>
    </submittedName>
</protein>
<proteinExistence type="predicted"/>